<proteinExistence type="predicted"/>
<accession>A0A6A6S6W0</accession>
<dbReference type="AlphaFoldDB" id="A0A6A6S6W0"/>
<sequence>MAAAALELSNERDSTFGMPVPKRYLQPVPLIAMAASQHIISAKPGSLLTAWMTAIRGPLTLSRLLEYAHGLPCHTTMYPYYCSNSAIREKHGRVRTTYISDLSPLCWLAHHWLACRFVILTAPFQIDPPTHTPHPLSVGRPLLYSGTPSPVHLEDQRSRYTTTRHTARHLLRASKT</sequence>
<protein>
    <submittedName>
        <fullName evidence="1">Uncharacterized protein</fullName>
    </submittedName>
</protein>
<evidence type="ECO:0000313" key="1">
    <source>
        <dbReference type="EMBL" id="KAF2642932.1"/>
    </source>
</evidence>
<gene>
    <name evidence="1" type="ORF">P280DRAFT_240820</name>
</gene>
<organism evidence="1 2">
    <name type="scientific">Massarina eburnea CBS 473.64</name>
    <dbReference type="NCBI Taxonomy" id="1395130"/>
    <lineage>
        <taxon>Eukaryota</taxon>
        <taxon>Fungi</taxon>
        <taxon>Dikarya</taxon>
        <taxon>Ascomycota</taxon>
        <taxon>Pezizomycotina</taxon>
        <taxon>Dothideomycetes</taxon>
        <taxon>Pleosporomycetidae</taxon>
        <taxon>Pleosporales</taxon>
        <taxon>Massarineae</taxon>
        <taxon>Massarinaceae</taxon>
        <taxon>Massarina</taxon>
    </lineage>
</organism>
<evidence type="ECO:0000313" key="2">
    <source>
        <dbReference type="Proteomes" id="UP000799753"/>
    </source>
</evidence>
<keyword evidence="2" id="KW-1185">Reference proteome</keyword>
<reference evidence="1" key="1">
    <citation type="journal article" date="2020" name="Stud. Mycol.">
        <title>101 Dothideomycetes genomes: a test case for predicting lifestyles and emergence of pathogens.</title>
        <authorList>
            <person name="Haridas S."/>
            <person name="Albert R."/>
            <person name="Binder M."/>
            <person name="Bloem J."/>
            <person name="Labutti K."/>
            <person name="Salamov A."/>
            <person name="Andreopoulos B."/>
            <person name="Baker S."/>
            <person name="Barry K."/>
            <person name="Bills G."/>
            <person name="Bluhm B."/>
            <person name="Cannon C."/>
            <person name="Castanera R."/>
            <person name="Culley D."/>
            <person name="Daum C."/>
            <person name="Ezra D."/>
            <person name="Gonzalez J."/>
            <person name="Henrissat B."/>
            <person name="Kuo A."/>
            <person name="Liang C."/>
            <person name="Lipzen A."/>
            <person name="Lutzoni F."/>
            <person name="Magnuson J."/>
            <person name="Mondo S."/>
            <person name="Nolan M."/>
            <person name="Ohm R."/>
            <person name="Pangilinan J."/>
            <person name="Park H.-J."/>
            <person name="Ramirez L."/>
            <person name="Alfaro M."/>
            <person name="Sun H."/>
            <person name="Tritt A."/>
            <person name="Yoshinaga Y."/>
            <person name="Zwiers L.-H."/>
            <person name="Turgeon B."/>
            <person name="Goodwin S."/>
            <person name="Spatafora J."/>
            <person name="Crous P."/>
            <person name="Grigoriev I."/>
        </authorList>
    </citation>
    <scope>NUCLEOTIDE SEQUENCE</scope>
    <source>
        <strain evidence="1">CBS 473.64</strain>
    </source>
</reference>
<name>A0A6A6S6W0_9PLEO</name>
<dbReference type="EMBL" id="MU006780">
    <property type="protein sequence ID" value="KAF2642932.1"/>
    <property type="molecule type" value="Genomic_DNA"/>
</dbReference>
<dbReference type="Proteomes" id="UP000799753">
    <property type="component" value="Unassembled WGS sequence"/>
</dbReference>